<reference evidence="5" key="2">
    <citation type="submission" date="2025-09" db="UniProtKB">
        <authorList>
            <consortium name="Ensembl"/>
        </authorList>
    </citation>
    <scope>IDENTIFICATION</scope>
</reference>
<reference evidence="5" key="1">
    <citation type="submission" date="2025-08" db="UniProtKB">
        <authorList>
            <consortium name="Ensembl"/>
        </authorList>
    </citation>
    <scope>IDENTIFICATION</scope>
</reference>
<keyword evidence="1" id="KW-0479">Metal-binding</keyword>
<keyword evidence="6" id="KW-1185">Reference proteome</keyword>
<dbReference type="InterPro" id="IPR001841">
    <property type="entry name" value="Znf_RING"/>
</dbReference>
<proteinExistence type="predicted"/>
<dbReference type="InterPro" id="IPR017907">
    <property type="entry name" value="Znf_RING_CS"/>
</dbReference>
<feature type="domain" description="RING-type" evidence="4">
    <location>
        <begin position="12"/>
        <end position="37"/>
    </location>
</feature>
<dbReference type="Gene3D" id="3.30.40.10">
    <property type="entry name" value="Zinc/RING finger domain, C3HC4 (zinc finger)"/>
    <property type="match status" value="1"/>
</dbReference>
<evidence type="ECO:0000313" key="6">
    <source>
        <dbReference type="Proteomes" id="UP000694541"/>
    </source>
</evidence>
<name>A0A8B9RQF1_9AVES</name>
<keyword evidence="2" id="KW-0863">Zinc-finger</keyword>
<evidence type="ECO:0000259" key="4">
    <source>
        <dbReference type="Pfam" id="PF13923"/>
    </source>
</evidence>
<protein>
    <recommendedName>
        <fullName evidence="4">RING-type domain-containing protein</fullName>
    </recommendedName>
</protein>
<dbReference type="Pfam" id="PF13923">
    <property type="entry name" value="zf-C3HC4_2"/>
    <property type="match status" value="1"/>
</dbReference>
<dbReference type="Ensembl" id="ENSANIT00000002914.1">
    <property type="protein sequence ID" value="ENSANIP00000002822.1"/>
    <property type="gene ID" value="ENSANIG00000001942.1"/>
</dbReference>
<evidence type="ECO:0000313" key="5">
    <source>
        <dbReference type="Ensembl" id="ENSANIP00000002822.1"/>
    </source>
</evidence>
<dbReference type="AlphaFoldDB" id="A0A8B9RQF1"/>
<dbReference type="GO" id="GO:0008270">
    <property type="term" value="F:zinc ion binding"/>
    <property type="evidence" value="ECO:0007669"/>
    <property type="project" value="UniProtKB-KW"/>
</dbReference>
<evidence type="ECO:0000256" key="2">
    <source>
        <dbReference type="ARBA" id="ARBA00022771"/>
    </source>
</evidence>
<dbReference type="PROSITE" id="PS00518">
    <property type="entry name" value="ZF_RING_1"/>
    <property type="match status" value="1"/>
</dbReference>
<accession>A0A8B9RQF1</accession>
<dbReference type="Proteomes" id="UP000694541">
    <property type="component" value="Unplaced"/>
</dbReference>
<sequence>MHHGWSVGRLIVSTKCGHVFCSQCLHVSLRNASSCPTLLLLRSLGCSLQLLTHGWF</sequence>
<evidence type="ECO:0000256" key="1">
    <source>
        <dbReference type="ARBA" id="ARBA00022723"/>
    </source>
</evidence>
<dbReference type="SUPFAM" id="SSF57850">
    <property type="entry name" value="RING/U-box"/>
    <property type="match status" value="1"/>
</dbReference>
<keyword evidence="3" id="KW-0862">Zinc</keyword>
<evidence type="ECO:0000256" key="3">
    <source>
        <dbReference type="ARBA" id="ARBA00022833"/>
    </source>
</evidence>
<dbReference type="InterPro" id="IPR013083">
    <property type="entry name" value="Znf_RING/FYVE/PHD"/>
</dbReference>
<organism evidence="5 6">
    <name type="scientific">Accipiter nisus</name>
    <name type="common">Eurasian sparrowhawk</name>
    <dbReference type="NCBI Taxonomy" id="211598"/>
    <lineage>
        <taxon>Eukaryota</taxon>
        <taxon>Metazoa</taxon>
        <taxon>Chordata</taxon>
        <taxon>Craniata</taxon>
        <taxon>Vertebrata</taxon>
        <taxon>Euteleostomi</taxon>
        <taxon>Archelosauria</taxon>
        <taxon>Archosauria</taxon>
        <taxon>Dinosauria</taxon>
        <taxon>Saurischia</taxon>
        <taxon>Theropoda</taxon>
        <taxon>Coelurosauria</taxon>
        <taxon>Aves</taxon>
        <taxon>Neognathae</taxon>
        <taxon>Neoaves</taxon>
        <taxon>Telluraves</taxon>
        <taxon>Accipitrimorphae</taxon>
        <taxon>Accipitriformes</taxon>
        <taxon>Accipitridae</taxon>
        <taxon>Accipitrinae</taxon>
        <taxon>Accipiter</taxon>
    </lineage>
</organism>